<evidence type="ECO:0000313" key="2">
    <source>
        <dbReference type="Proteomes" id="UP000593765"/>
    </source>
</evidence>
<protein>
    <recommendedName>
        <fullName evidence="3">Recombination-associated protein RdgC</fullName>
    </recommendedName>
</protein>
<evidence type="ECO:0000313" key="1">
    <source>
        <dbReference type="EMBL" id="QOV90080.1"/>
    </source>
</evidence>
<dbReference type="Proteomes" id="UP000593765">
    <property type="component" value="Chromosome"/>
</dbReference>
<dbReference type="KEGG" id="hbs:IPV69_01530"/>
<organism evidence="1 2">
    <name type="scientific">Humisphaera borealis</name>
    <dbReference type="NCBI Taxonomy" id="2807512"/>
    <lineage>
        <taxon>Bacteria</taxon>
        <taxon>Pseudomonadati</taxon>
        <taxon>Planctomycetota</taxon>
        <taxon>Phycisphaerae</taxon>
        <taxon>Tepidisphaerales</taxon>
        <taxon>Tepidisphaeraceae</taxon>
        <taxon>Humisphaera</taxon>
    </lineage>
</organism>
<gene>
    <name evidence="1" type="ORF">IPV69_01530</name>
</gene>
<dbReference type="RefSeq" id="WP_206293151.1">
    <property type="nucleotide sequence ID" value="NZ_CP063458.1"/>
</dbReference>
<reference evidence="1 2" key="1">
    <citation type="submission" date="2020-10" db="EMBL/GenBank/DDBJ databases">
        <title>Wide distribution of Phycisphaera-like planctomycetes from WD2101 soil group in peatlands and genome analysis of the first cultivated representative.</title>
        <authorList>
            <person name="Dedysh S.N."/>
            <person name="Beletsky A.V."/>
            <person name="Ivanova A."/>
            <person name="Kulichevskaya I.S."/>
            <person name="Suzina N.E."/>
            <person name="Philippov D.A."/>
            <person name="Rakitin A.L."/>
            <person name="Mardanov A.V."/>
            <person name="Ravin N.V."/>
        </authorList>
    </citation>
    <scope>NUCLEOTIDE SEQUENCE [LARGE SCALE GENOMIC DNA]</scope>
    <source>
        <strain evidence="1 2">M1803</strain>
    </source>
</reference>
<name>A0A7M2X021_9BACT</name>
<dbReference type="EMBL" id="CP063458">
    <property type="protein sequence ID" value="QOV90080.1"/>
    <property type="molecule type" value="Genomic_DNA"/>
</dbReference>
<proteinExistence type="predicted"/>
<dbReference type="AlphaFoldDB" id="A0A7M2X021"/>
<sequence length="393" mass="43675">MGFPSGSVSFRRFLVTGKGRKTVDQDMLDKLAEHVLKVGEFGVPEEEEWGWCGGRHVLDGKFSFDHNVFNDCLHFALRIDTNRFPGSLKKAYELMEEEAVAANNPSGFISKNQKKDVKDTIRQKVEDELKSGKFRRSKLVQVLWDLPNRTLYSSATGKSFEKLAELFERTFGLSLEPVTSGTAALHVCEKLGKRREYEDTRPTRFAVGPAGDGQHPEYPWVTKGAEPKDFLGNEFLLWLWHEADARNGVIKTAESGDIAILIDKSLDLDCSYGQTGRDGLKGDGPGRMPEAMDGLRSGKVPRKAGLVLDINRHQYTLTLAGESLAVNGLVIPDIEEADTPRVVFEERVTLLRDFCKGIDELFAAFLKVRAGGSWDTHGGAIKKWIKSQAKAAA</sequence>
<keyword evidence="2" id="KW-1185">Reference proteome</keyword>
<evidence type="ECO:0008006" key="3">
    <source>
        <dbReference type="Google" id="ProtNLM"/>
    </source>
</evidence>
<accession>A0A7M2X021</accession>